<evidence type="ECO:0000256" key="2">
    <source>
        <dbReference type="ARBA" id="ARBA00022741"/>
    </source>
</evidence>
<keyword evidence="7" id="KW-1185">Reference proteome</keyword>
<dbReference type="GO" id="GO:0016740">
    <property type="term" value="F:transferase activity"/>
    <property type="evidence" value="ECO:0007669"/>
    <property type="project" value="UniProtKB-KW"/>
</dbReference>
<protein>
    <submittedName>
        <fullName evidence="6">Putative glycosyltransferase</fullName>
    </submittedName>
</protein>
<feature type="domain" description="Type III secretion system flagellar brake protein YcgR PilZN" evidence="5">
    <location>
        <begin position="18"/>
        <end position="121"/>
    </location>
</feature>
<organism evidence="6 7">
    <name type="scientific">Thiomonas delicata</name>
    <name type="common">Thiomonas cuprina</name>
    <dbReference type="NCBI Taxonomy" id="364030"/>
    <lineage>
        <taxon>Bacteria</taxon>
        <taxon>Pseudomonadati</taxon>
        <taxon>Pseudomonadota</taxon>
        <taxon>Betaproteobacteria</taxon>
        <taxon>Burkholderiales</taxon>
        <taxon>Thiomonas</taxon>
    </lineage>
</organism>
<proteinExistence type="predicted"/>
<sequence length="251" mass="28588">MQGRDMREVASKLFKNEFRLTTRQKVEHVLGKIARSREALSVIPSEHAEEFTSLLLHLDRESQTLVIDELNPAHGNKRLLGDRPFFCLGRSEGVYVGFQSHLIEAIDWEGYGALRIAYPDVTYYLQRRSYYRVLVNAGDVGTVELQRRGARAIQGQCHDISGSGMRIMLTSPTDFALTEGEYIPLVRFSLNGVELASEAQVRFIGPIRSAKVRQPVRPVGIHFLNMTPAFEQRVVSYVQRRDRELLRDGKL</sequence>
<dbReference type="EMBL" id="FLMQ01000057">
    <property type="protein sequence ID" value="SBP89501.1"/>
    <property type="molecule type" value="Genomic_DNA"/>
</dbReference>
<dbReference type="Pfam" id="PF07238">
    <property type="entry name" value="PilZ"/>
    <property type="match status" value="1"/>
</dbReference>
<keyword evidence="1" id="KW-0973">c-di-GMP</keyword>
<name>A0A238D8F0_THIDL</name>
<evidence type="ECO:0000259" key="5">
    <source>
        <dbReference type="Pfam" id="PF07317"/>
    </source>
</evidence>
<dbReference type="SUPFAM" id="SSF141371">
    <property type="entry name" value="PilZ domain-like"/>
    <property type="match status" value="1"/>
</dbReference>
<feature type="domain" description="PilZ" evidence="4">
    <location>
        <begin position="126"/>
        <end position="239"/>
    </location>
</feature>
<keyword evidence="3" id="KW-0975">Bacterial flagellum</keyword>
<evidence type="ECO:0000256" key="3">
    <source>
        <dbReference type="ARBA" id="ARBA00023143"/>
    </source>
</evidence>
<dbReference type="AlphaFoldDB" id="A0A238D8F0"/>
<reference evidence="6 7" key="1">
    <citation type="submission" date="2016-06" db="EMBL/GenBank/DDBJ databases">
        <authorList>
            <person name="Kjaerup R.B."/>
            <person name="Dalgaard T.S."/>
            <person name="Juul-Madsen H.R."/>
        </authorList>
    </citation>
    <scope>NUCLEOTIDE SEQUENCE [LARGE SCALE GENOMIC DNA]</scope>
    <source>
        <strain evidence="6 7">DSM 16361</strain>
    </source>
</reference>
<keyword evidence="2" id="KW-0547">Nucleotide-binding</keyword>
<evidence type="ECO:0000259" key="4">
    <source>
        <dbReference type="Pfam" id="PF07238"/>
    </source>
</evidence>
<dbReference type="Pfam" id="PF07317">
    <property type="entry name" value="PilZN"/>
    <property type="match status" value="1"/>
</dbReference>
<evidence type="ECO:0000313" key="7">
    <source>
        <dbReference type="Proteomes" id="UP000214566"/>
    </source>
</evidence>
<dbReference type="Gene3D" id="2.30.110.10">
    <property type="entry name" value="Electron Transport, Fmn-binding Protein, Chain A"/>
    <property type="match status" value="1"/>
</dbReference>
<dbReference type="InterPro" id="IPR009875">
    <property type="entry name" value="PilZ_domain"/>
</dbReference>
<dbReference type="Gene3D" id="2.40.10.220">
    <property type="entry name" value="predicted glycosyltransferase like domains"/>
    <property type="match status" value="1"/>
</dbReference>
<keyword evidence="6" id="KW-0808">Transferase</keyword>
<dbReference type="InterPro" id="IPR009926">
    <property type="entry name" value="T3SS_YcgR_PilZN"/>
</dbReference>
<dbReference type="InterPro" id="IPR012349">
    <property type="entry name" value="Split_barrel_FMN-bd"/>
</dbReference>
<evidence type="ECO:0000256" key="1">
    <source>
        <dbReference type="ARBA" id="ARBA00022636"/>
    </source>
</evidence>
<evidence type="ECO:0000313" key="6">
    <source>
        <dbReference type="EMBL" id="SBP89501.1"/>
    </source>
</evidence>
<gene>
    <name evidence="6" type="ORF">THIARS_80025</name>
</gene>
<dbReference type="Proteomes" id="UP000214566">
    <property type="component" value="Unassembled WGS sequence"/>
</dbReference>
<dbReference type="GO" id="GO:0035438">
    <property type="term" value="F:cyclic-di-GMP binding"/>
    <property type="evidence" value="ECO:0007669"/>
    <property type="project" value="InterPro"/>
</dbReference>
<accession>A0A238D8F0</accession>